<dbReference type="Proteomes" id="UP000186817">
    <property type="component" value="Unassembled WGS sequence"/>
</dbReference>
<dbReference type="AlphaFoldDB" id="A0A1Q9BVL3"/>
<comment type="caution">
    <text evidence="1">The sequence shown here is derived from an EMBL/GenBank/DDBJ whole genome shotgun (WGS) entry which is preliminary data.</text>
</comment>
<reference evidence="1 2" key="1">
    <citation type="submission" date="2016-02" db="EMBL/GenBank/DDBJ databases">
        <title>Genome analysis of coral dinoflagellate symbionts highlights evolutionary adaptations to a symbiotic lifestyle.</title>
        <authorList>
            <person name="Aranda M."/>
            <person name="Li Y."/>
            <person name="Liew Y.J."/>
            <person name="Baumgarten S."/>
            <person name="Simakov O."/>
            <person name="Wilson M."/>
            <person name="Piel J."/>
            <person name="Ashoor H."/>
            <person name="Bougouffa S."/>
            <person name="Bajic V.B."/>
            <person name="Ryu T."/>
            <person name="Ravasi T."/>
            <person name="Bayer T."/>
            <person name="Micklem G."/>
            <person name="Kim H."/>
            <person name="Bhak J."/>
            <person name="Lajeunesse T.C."/>
            <person name="Voolstra C.R."/>
        </authorList>
    </citation>
    <scope>NUCLEOTIDE SEQUENCE [LARGE SCALE GENOMIC DNA]</scope>
    <source>
        <strain evidence="1 2">CCMP2467</strain>
    </source>
</reference>
<evidence type="ECO:0000313" key="1">
    <source>
        <dbReference type="EMBL" id="OLP74753.1"/>
    </source>
</evidence>
<accession>A0A1Q9BVL3</accession>
<evidence type="ECO:0000313" key="2">
    <source>
        <dbReference type="Proteomes" id="UP000186817"/>
    </source>
</evidence>
<protein>
    <submittedName>
        <fullName evidence="1">Uncharacterized protein</fullName>
    </submittedName>
</protein>
<feature type="non-terminal residue" evidence="1">
    <location>
        <position position="1"/>
    </location>
</feature>
<name>A0A1Q9BVL3_SYMMI</name>
<proteinExistence type="predicted"/>
<sequence length="52" mass="5803">DLALAPAVKVGLPSPYPLYRYTRRVLLSTFARERTKSKPTETPKARALALDC</sequence>
<organism evidence="1 2">
    <name type="scientific">Symbiodinium microadriaticum</name>
    <name type="common">Dinoflagellate</name>
    <name type="synonym">Zooxanthella microadriatica</name>
    <dbReference type="NCBI Taxonomy" id="2951"/>
    <lineage>
        <taxon>Eukaryota</taxon>
        <taxon>Sar</taxon>
        <taxon>Alveolata</taxon>
        <taxon>Dinophyceae</taxon>
        <taxon>Suessiales</taxon>
        <taxon>Symbiodiniaceae</taxon>
        <taxon>Symbiodinium</taxon>
    </lineage>
</organism>
<dbReference type="EMBL" id="LSRX01003264">
    <property type="protein sequence ID" value="OLP74753.1"/>
    <property type="molecule type" value="Genomic_DNA"/>
</dbReference>
<gene>
    <name evidence="1" type="ORF">AK812_SmicGene45624</name>
</gene>
<keyword evidence="2" id="KW-1185">Reference proteome</keyword>